<name>W4GS62_APHAT</name>
<proteinExistence type="predicted"/>
<accession>W4GS62</accession>
<dbReference type="VEuPathDB" id="FungiDB:H257_05140"/>
<dbReference type="GeneID" id="20807136"/>
<organism evidence="1">
    <name type="scientific">Aphanomyces astaci</name>
    <name type="common">Crayfish plague agent</name>
    <dbReference type="NCBI Taxonomy" id="112090"/>
    <lineage>
        <taxon>Eukaryota</taxon>
        <taxon>Sar</taxon>
        <taxon>Stramenopiles</taxon>
        <taxon>Oomycota</taxon>
        <taxon>Saprolegniomycetes</taxon>
        <taxon>Saprolegniales</taxon>
        <taxon>Verrucalvaceae</taxon>
        <taxon>Aphanomyces</taxon>
    </lineage>
</organism>
<gene>
    <name evidence="1" type="ORF">H257_05140</name>
</gene>
<dbReference type="RefSeq" id="XP_009828206.1">
    <property type="nucleotide sequence ID" value="XM_009829904.1"/>
</dbReference>
<dbReference type="AlphaFoldDB" id="W4GS62"/>
<protein>
    <recommendedName>
        <fullName evidence="2">ISXO2-like transposase domain-containing protein</fullName>
    </recommendedName>
</protein>
<evidence type="ECO:0000313" key="1">
    <source>
        <dbReference type="EMBL" id="ETV82537.1"/>
    </source>
</evidence>
<dbReference type="OrthoDB" id="10052789at2759"/>
<dbReference type="EMBL" id="KI913122">
    <property type="protein sequence ID" value="ETV82537.1"/>
    <property type="molecule type" value="Genomic_DNA"/>
</dbReference>
<evidence type="ECO:0008006" key="2">
    <source>
        <dbReference type="Google" id="ProtNLM"/>
    </source>
</evidence>
<reference evidence="1" key="1">
    <citation type="submission" date="2013-12" db="EMBL/GenBank/DDBJ databases">
        <title>The Genome Sequence of Aphanomyces astaci APO3.</title>
        <authorList>
            <consortium name="The Broad Institute Genomics Platform"/>
            <person name="Russ C."/>
            <person name="Tyler B."/>
            <person name="van West P."/>
            <person name="Dieguez-Uribeondo J."/>
            <person name="Young S.K."/>
            <person name="Zeng Q."/>
            <person name="Gargeya S."/>
            <person name="Fitzgerald M."/>
            <person name="Abouelleil A."/>
            <person name="Alvarado L."/>
            <person name="Chapman S.B."/>
            <person name="Gainer-Dewar J."/>
            <person name="Goldberg J."/>
            <person name="Griggs A."/>
            <person name="Gujja S."/>
            <person name="Hansen M."/>
            <person name="Howarth C."/>
            <person name="Imamovic A."/>
            <person name="Ireland A."/>
            <person name="Larimer J."/>
            <person name="McCowan C."/>
            <person name="Murphy C."/>
            <person name="Pearson M."/>
            <person name="Poon T.W."/>
            <person name="Priest M."/>
            <person name="Roberts A."/>
            <person name="Saif S."/>
            <person name="Shea T."/>
            <person name="Sykes S."/>
            <person name="Wortman J."/>
            <person name="Nusbaum C."/>
            <person name="Birren B."/>
        </authorList>
    </citation>
    <scope>NUCLEOTIDE SEQUENCE [LARGE SCALE GENOMIC DNA]</scope>
    <source>
        <strain evidence="1">APO3</strain>
    </source>
</reference>
<sequence>MLVDWMNVVCYQVEVQLWRPWHGQLRPIVHSPAANAAGCICAPVPVRSEANPAVVGGVCLAPIEVEWLAALARVVRQLVGEFSWHSILKATVDEPTCVVWCMKVGLLLNASTYPKFDLAMSFALKSKRWRCRRAACADGGSVERGMRFESLFKGSKIPMAKAGADRTKPTLSRLIKKHISPGTNIISDRFGSYVSANESHNLKNNPLLVDHSYGH</sequence>